<dbReference type="RefSeq" id="WP_313873983.1">
    <property type="nucleotide sequence ID" value="NZ_JAVBIK010000001.1"/>
</dbReference>
<dbReference type="Pfam" id="PF04280">
    <property type="entry name" value="Tim44"/>
    <property type="match status" value="1"/>
</dbReference>
<evidence type="ECO:0000313" key="6">
    <source>
        <dbReference type="Proteomes" id="UP001321700"/>
    </source>
</evidence>
<keyword evidence="2" id="KW-0472">Membrane</keyword>
<sequence>MKRLLSVLAVVFTMGIASVSMDAEAAKRLGGGKSMGTQRQATQDKAPSAPTAQNAAPAAGAGAAAASKPSWMGPVAGIAAGLGIAALASHFGFGDELASMMTMALIAFAIMAVVGFFLRKRAMARQGGAAGAGGLMPAGASAGQGGAVMPQQAYKMATPAASGMGGSSSGSLIGADIGGQPAATSAIPADFDRAGFERNAKVNFIRLQAAYDAGNLDDIREFTTPEMFAEIKLDFAEREASAQPGEVVRIDTTVLEVAEEAQRYVVSVKFTGFIRYGAGSDDETFDEIWHLTKSRQGNGGWVLAGIQQAS</sequence>
<dbReference type="SUPFAM" id="SSF54427">
    <property type="entry name" value="NTF2-like"/>
    <property type="match status" value="1"/>
</dbReference>
<name>A0ABU3KLS1_9BURK</name>
<feature type="transmembrane region" description="Helical" evidence="2">
    <location>
        <begin position="97"/>
        <end position="118"/>
    </location>
</feature>
<keyword evidence="3" id="KW-0732">Signal</keyword>
<comment type="caution">
    <text evidence="5">The sequence shown here is derived from an EMBL/GenBank/DDBJ whole genome shotgun (WGS) entry which is preliminary data.</text>
</comment>
<keyword evidence="2" id="KW-1133">Transmembrane helix</keyword>
<dbReference type="InterPro" id="IPR032710">
    <property type="entry name" value="NTF2-like_dom_sf"/>
</dbReference>
<dbReference type="PANTHER" id="PTHR41542">
    <property type="entry name" value="BLL5807 PROTEIN"/>
    <property type="match status" value="1"/>
</dbReference>
<dbReference type="InterPro" id="IPR007379">
    <property type="entry name" value="Tim44-like_dom"/>
</dbReference>
<keyword evidence="2" id="KW-0812">Transmembrane</keyword>
<protein>
    <submittedName>
        <fullName evidence="5">TIM44-like domain-containing protein</fullName>
    </submittedName>
</protein>
<evidence type="ECO:0000256" key="1">
    <source>
        <dbReference type="SAM" id="MobiDB-lite"/>
    </source>
</evidence>
<keyword evidence="6" id="KW-1185">Reference proteome</keyword>
<dbReference type="PANTHER" id="PTHR41542:SF1">
    <property type="entry name" value="BLL5807 PROTEIN"/>
    <property type="match status" value="1"/>
</dbReference>
<feature type="domain" description="Tim44-like" evidence="4">
    <location>
        <begin position="177"/>
        <end position="308"/>
    </location>
</feature>
<dbReference type="EMBL" id="JAVBIK010000001">
    <property type="protein sequence ID" value="MDT7518207.1"/>
    <property type="molecule type" value="Genomic_DNA"/>
</dbReference>
<evidence type="ECO:0000259" key="4">
    <source>
        <dbReference type="SMART" id="SM00978"/>
    </source>
</evidence>
<feature type="region of interest" description="Disordered" evidence="1">
    <location>
        <begin position="30"/>
        <end position="54"/>
    </location>
</feature>
<organism evidence="5 6">
    <name type="scientific">Rhodoferax potami</name>
    <dbReference type="NCBI Taxonomy" id="3068338"/>
    <lineage>
        <taxon>Bacteria</taxon>
        <taxon>Pseudomonadati</taxon>
        <taxon>Pseudomonadota</taxon>
        <taxon>Betaproteobacteria</taxon>
        <taxon>Burkholderiales</taxon>
        <taxon>Comamonadaceae</taxon>
        <taxon>Rhodoferax</taxon>
    </lineage>
</organism>
<accession>A0ABU3KLS1</accession>
<evidence type="ECO:0000256" key="3">
    <source>
        <dbReference type="SAM" id="SignalP"/>
    </source>
</evidence>
<feature type="compositionally biased region" description="Polar residues" evidence="1">
    <location>
        <begin position="35"/>
        <end position="45"/>
    </location>
</feature>
<proteinExistence type="predicted"/>
<feature type="signal peptide" evidence="3">
    <location>
        <begin position="1"/>
        <end position="22"/>
    </location>
</feature>
<gene>
    <name evidence="5" type="ORF">RAE19_05585</name>
</gene>
<dbReference type="SMART" id="SM00978">
    <property type="entry name" value="Tim44"/>
    <property type="match status" value="1"/>
</dbReference>
<dbReference type="Proteomes" id="UP001321700">
    <property type="component" value="Unassembled WGS sequence"/>
</dbReference>
<evidence type="ECO:0000313" key="5">
    <source>
        <dbReference type="EMBL" id="MDT7518207.1"/>
    </source>
</evidence>
<evidence type="ECO:0000256" key="2">
    <source>
        <dbReference type="SAM" id="Phobius"/>
    </source>
</evidence>
<reference evidence="5 6" key="1">
    <citation type="submission" date="2023-08" db="EMBL/GenBank/DDBJ databases">
        <title>Rhodoferax potami sp. nov. and Rhodoferax mekongensis sp. nov., isolated from the Mekong River in Thailand.</title>
        <authorList>
            <person name="Kitikhun S."/>
            <person name="Charoenyingcharoen P."/>
            <person name="Siriarchawattana P."/>
            <person name="Likhitrattanapisal S."/>
            <person name="Nilsakha T."/>
            <person name="Chanpet A."/>
            <person name="Rattanawaree P."/>
            <person name="Ingsriswang S."/>
        </authorList>
    </citation>
    <scope>NUCLEOTIDE SEQUENCE [LARGE SCALE GENOMIC DNA]</scope>
    <source>
        <strain evidence="5 6">TBRC 17660</strain>
    </source>
</reference>
<feature type="chain" id="PRO_5045921084" evidence="3">
    <location>
        <begin position="23"/>
        <end position="310"/>
    </location>
</feature>